<dbReference type="AlphaFoldDB" id="A0A1A6A3Y8"/>
<dbReference type="GO" id="GO:0019239">
    <property type="term" value="F:deaminase activity"/>
    <property type="evidence" value="ECO:0007669"/>
    <property type="project" value="TreeGrafter"/>
</dbReference>
<dbReference type="PANTHER" id="PTHR11803">
    <property type="entry name" value="2-IMINOBUTANOATE/2-IMINOPROPANOATE DEAMINASE RIDA"/>
    <property type="match status" value="1"/>
</dbReference>
<evidence type="ECO:0000256" key="1">
    <source>
        <dbReference type="ARBA" id="ARBA00010552"/>
    </source>
</evidence>
<reference evidence="2" key="1">
    <citation type="submission" date="2013-07" db="EMBL/GenBank/DDBJ databases">
        <title>The Genome Sequence of Cryptococcus dejecticola CBS10117.</title>
        <authorList>
            <consortium name="The Broad Institute Genome Sequencing Platform"/>
            <person name="Cuomo C."/>
            <person name="Litvintseva A."/>
            <person name="Chen Y."/>
            <person name="Heitman J."/>
            <person name="Sun S."/>
            <person name="Springer D."/>
            <person name="Dromer F."/>
            <person name="Young S.K."/>
            <person name="Zeng Q."/>
            <person name="Gargeya S."/>
            <person name="Fitzgerald M."/>
            <person name="Abouelleil A."/>
            <person name="Alvarado L."/>
            <person name="Berlin A.M."/>
            <person name="Chapman S.B."/>
            <person name="Dewar J."/>
            <person name="Goldberg J."/>
            <person name="Griggs A."/>
            <person name="Gujja S."/>
            <person name="Hansen M."/>
            <person name="Howarth C."/>
            <person name="Imamovic A."/>
            <person name="Larimer J."/>
            <person name="McCowan C."/>
            <person name="Murphy C."/>
            <person name="Pearson M."/>
            <person name="Priest M."/>
            <person name="Roberts A."/>
            <person name="Saif S."/>
            <person name="Shea T."/>
            <person name="Sykes S."/>
            <person name="Wortman J."/>
            <person name="Nusbaum C."/>
            <person name="Birren B."/>
        </authorList>
    </citation>
    <scope>NUCLEOTIDE SEQUENCE [LARGE SCALE GENOMIC DNA]</scope>
    <source>
        <strain evidence="2">CBS 10117</strain>
    </source>
</reference>
<dbReference type="GO" id="GO:0005829">
    <property type="term" value="C:cytosol"/>
    <property type="evidence" value="ECO:0007669"/>
    <property type="project" value="TreeGrafter"/>
</dbReference>
<dbReference type="STRING" id="1296121.A0A1A6A3Y8"/>
<sequence length="129" mass="14036">MPAQITHVTDVPDMKAVPHLLSPAVRLGDTLYLSGQTPIDGTGKVVDGDIEELTTQCIRNLEKVLKHAGGSLNDLVKVNIFLKNMDDFPRVNAVYEKLMPVPKPARSCVQVAKNPGDVRIEIEAIARAP</sequence>
<dbReference type="EMBL" id="KI894032">
    <property type="protein sequence ID" value="OBR84772.1"/>
    <property type="molecule type" value="Genomic_DNA"/>
</dbReference>
<dbReference type="Pfam" id="PF01042">
    <property type="entry name" value="Ribonuc_L-PSP"/>
    <property type="match status" value="1"/>
</dbReference>
<dbReference type="Gene3D" id="3.30.1330.40">
    <property type="entry name" value="RutC-like"/>
    <property type="match status" value="1"/>
</dbReference>
<dbReference type="InterPro" id="IPR006175">
    <property type="entry name" value="YjgF/YER057c/UK114"/>
</dbReference>
<dbReference type="EMBL" id="CP144535">
    <property type="protein sequence ID" value="WWC62327.1"/>
    <property type="molecule type" value="Genomic_DNA"/>
</dbReference>
<dbReference type="VEuPathDB" id="FungiDB:I303_05631"/>
<dbReference type="RefSeq" id="XP_018262614.1">
    <property type="nucleotide sequence ID" value="XM_018408923.1"/>
</dbReference>
<dbReference type="NCBIfam" id="TIGR00004">
    <property type="entry name" value="Rid family detoxifying hydrolase"/>
    <property type="match status" value="1"/>
</dbReference>
<keyword evidence="4" id="KW-1185">Reference proteome</keyword>
<evidence type="ECO:0000313" key="4">
    <source>
        <dbReference type="Proteomes" id="UP000078595"/>
    </source>
</evidence>
<reference evidence="3" key="2">
    <citation type="submission" date="2013-07" db="EMBL/GenBank/DDBJ databases">
        <authorList>
            <consortium name="The Broad Institute Genome Sequencing Platform"/>
            <person name="Cuomo C."/>
            <person name="Litvintseva A."/>
            <person name="Chen Y."/>
            <person name="Heitman J."/>
            <person name="Sun S."/>
            <person name="Springer D."/>
            <person name="Dromer F."/>
            <person name="Young S.K."/>
            <person name="Zeng Q."/>
            <person name="Gargeya S."/>
            <person name="Fitzgerald M."/>
            <person name="Abouelleil A."/>
            <person name="Alvarado L."/>
            <person name="Berlin A.M."/>
            <person name="Chapman S.B."/>
            <person name="Dewar J."/>
            <person name="Goldberg J."/>
            <person name="Griggs A."/>
            <person name="Gujja S."/>
            <person name="Hansen M."/>
            <person name="Howarth C."/>
            <person name="Imamovic A."/>
            <person name="Larimer J."/>
            <person name="McCowan C."/>
            <person name="Murphy C."/>
            <person name="Pearson M."/>
            <person name="Priest M."/>
            <person name="Roberts A."/>
            <person name="Saif S."/>
            <person name="Shea T."/>
            <person name="Sykes S."/>
            <person name="Wortman J."/>
            <person name="Nusbaum C."/>
            <person name="Birren B."/>
        </authorList>
    </citation>
    <scope>NUCLEOTIDE SEQUENCE</scope>
    <source>
        <strain evidence="3">CBS 10117</strain>
    </source>
</reference>
<dbReference type="SUPFAM" id="SSF55298">
    <property type="entry name" value="YjgF-like"/>
    <property type="match status" value="1"/>
</dbReference>
<dbReference type="OrthoDB" id="309640at2759"/>
<evidence type="ECO:0000313" key="3">
    <source>
        <dbReference type="EMBL" id="WWC62327.1"/>
    </source>
</evidence>
<organism evidence="2">
    <name type="scientific">Kwoniella dejecticola CBS 10117</name>
    <dbReference type="NCBI Taxonomy" id="1296121"/>
    <lineage>
        <taxon>Eukaryota</taxon>
        <taxon>Fungi</taxon>
        <taxon>Dikarya</taxon>
        <taxon>Basidiomycota</taxon>
        <taxon>Agaricomycotina</taxon>
        <taxon>Tremellomycetes</taxon>
        <taxon>Tremellales</taxon>
        <taxon>Cryptococcaceae</taxon>
        <taxon>Kwoniella</taxon>
    </lineage>
</organism>
<dbReference type="InterPro" id="IPR006056">
    <property type="entry name" value="RidA"/>
</dbReference>
<dbReference type="KEGG" id="kdj:28969330"/>
<evidence type="ECO:0000313" key="2">
    <source>
        <dbReference type="EMBL" id="OBR84772.1"/>
    </source>
</evidence>
<reference evidence="3" key="3">
    <citation type="submission" date="2024-02" db="EMBL/GenBank/DDBJ databases">
        <title>Comparative genomics of Cryptococcus and Kwoniella reveals pathogenesis evolution and contrasting modes of karyotype evolution via chromosome fusion or intercentromeric recombination.</title>
        <authorList>
            <person name="Coelho M.A."/>
            <person name="David-Palma M."/>
            <person name="Shea T."/>
            <person name="Bowers K."/>
            <person name="McGinley-Smith S."/>
            <person name="Mohammad A.W."/>
            <person name="Gnirke A."/>
            <person name="Yurkov A.M."/>
            <person name="Nowrousian M."/>
            <person name="Sun S."/>
            <person name="Cuomo C.A."/>
            <person name="Heitman J."/>
        </authorList>
    </citation>
    <scope>NUCLEOTIDE SEQUENCE</scope>
    <source>
        <strain evidence="3">CBS 10117</strain>
    </source>
</reference>
<comment type="similarity">
    <text evidence="1">Belongs to the RutC family.</text>
</comment>
<name>A0A1A6A3Y8_9TREE</name>
<accession>A0A1A6A3Y8</accession>
<dbReference type="GeneID" id="28969330"/>
<dbReference type="InterPro" id="IPR035959">
    <property type="entry name" value="RutC-like_sf"/>
</dbReference>
<dbReference type="FunFam" id="3.30.1330.40:FF:000001">
    <property type="entry name" value="L-PSP family endoribonuclease"/>
    <property type="match status" value="1"/>
</dbReference>
<dbReference type="CDD" id="cd00448">
    <property type="entry name" value="YjgF_YER057c_UK114_family"/>
    <property type="match status" value="1"/>
</dbReference>
<dbReference type="PANTHER" id="PTHR11803:SF39">
    <property type="entry name" value="2-IMINOBUTANOATE_2-IMINOPROPANOATE DEAMINASE"/>
    <property type="match status" value="1"/>
</dbReference>
<dbReference type="Proteomes" id="UP000078595">
    <property type="component" value="Chromosome 6"/>
</dbReference>
<proteinExistence type="inferred from homology"/>
<gene>
    <name evidence="2" type="ORF">I303_05631</name>
    <name evidence="3" type="ORF">I303_104923</name>
</gene>
<protein>
    <submittedName>
        <fullName evidence="2">Uncharacterized protein</fullName>
    </submittedName>
</protein>